<evidence type="ECO:0000256" key="5">
    <source>
        <dbReference type="ARBA" id="ARBA00023002"/>
    </source>
</evidence>
<accession>A0ABV5ZD51</accession>
<keyword evidence="9" id="KW-1185">Reference proteome</keyword>
<comment type="cofactor">
    <cofactor evidence="1">
        <name>L-ascorbate</name>
        <dbReference type="ChEBI" id="CHEBI:38290"/>
    </cofactor>
</comment>
<dbReference type="InterPro" id="IPR006620">
    <property type="entry name" value="Pro_4_hyd_alph"/>
</dbReference>
<feature type="domain" description="Fe2OG dioxygenase" evidence="7">
    <location>
        <begin position="94"/>
        <end position="193"/>
    </location>
</feature>
<evidence type="ECO:0000256" key="1">
    <source>
        <dbReference type="ARBA" id="ARBA00001961"/>
    </source>
</evidence>
<evidence type="ECO:0000256" key="2">
    <source>
        <dbReference type="ARBA" id="ARBA00022723"/>
    </source>
</evidence>
<evidence type="ECO:0000256" key="4">
    <source>
        <dbReference type="ARBA" id="ARBA00022964"/>
    </source>
</evidence>
<reference evidence="8 9" key="1">
    <citation type="submission" date="2024-09" db="EMBL/GenBank/DDBJ databases">
        <authorList>
            <person name="Sun Q."/>
            <person name="Mori K."/>
        </authorList>
    </citation>
    <scope>NUCLEOTIDE SEQUENCE [LARGE SCALE GENOMIC DNA]</scope>
    <source>
        <strain evidence="8 9">ATCC 51285</strain>
    </source>
</reference>
<dbReference type="InterPro" id="IPR044862">
    <property type="entry name" value="Pro_4_hyd_alph_FE2OG_OXY"/>
</dbReference>
<dbReference type="SMART" id="SM00702">
    <property type="entry name" value="P4Hc"/>
    <property type="match status" value="1"/>
</dbReference>
<dbReference type="Proteomes" id="UP001589628">
    <property type="component" value="Unassembled WGS sequence"/>
</dbReference>
<keyword evidence="3" id="KW-0847">Vitamin C</keyword>
<dbReference type="InterPro" id="IPR051559">
    <property type="entry name" value="HIF_prolyl_hydroxylases"/>
</dbReference>
<dbReference type="RefSeq" id="WP_027311975.1">
    <property type="nucleotide sequence ID" value="NZ_JAUESS010000003.1"/>
</dbReference>
<sequence length="199" mass="22703">MSSFLLVDAILDQLAEQGYAIVDGLLSDTLLQNLHDDLHEQGLRPARIGQDRLRMAEVRGDKIDWLDGNTPPQQEFLGLTQSWQEAFNRSFYLGLNAAEFHYAYYPEGGGYQKHWDNFQGTNARVLTFITYLNRFWQPGDGGELVIYTEDDSAVRALVAPTWGTSVLFFSDRFPHQVMPAVKPRASVTGWFRRNDPLVF</sequence>
<evidence type="ECO:0000256" key="3">
    <source>
        <dbReference type="ARBA" id="ARBA00022896"/>
    </source>
</evidence>
<gene>
    <name evidence="8" type="ORF">ACFFLH_08985</name>
</gene>
<evidence type="ECO:0000313" key="8">
    <source>
        <dbReference type="EMBL" id="MFB9886543.1"/>
    </source>
</evidence>
<dbReference type="Pfam" id="PF13640">
    <property type="entry name" value="2OG-FeII_Oxy_3"/>
    <property type="match status" value="1"/>
</dbReference>
<keyword evidence="5" id="KW-0560">Oxidoreductase</keyword>
<comment type="caution">
    <text evidence="8">The sequence shown here is derived from an EMBL/GenBank/DDBJ whole genome shotgun (WGS) entry which is preliminary data.</text>
</comment>
<keyword evidence="4" id="KW-0223">Dioxygenase</keyword>
<proteinExistence type="predicted"/>
<evidence type="ECO:0000313" key="9">
    <source>
        <dbReference type="Proteomes" id="UP001589628"/>
    </source>
</evidence>
<evidence type="ECO:0000259" key="7">
    <source>
        <dbReference type="PROSITE" id="PS51471"/>
    </source>
</evidence>
<organism evidence="8 9">
    <name type="scientific">Balneatrix alpica</name>
    <dbReference type="NCBI Taxonomy" id="75684"/>
    <lineage>
        <taxon>Bacteria</taxon>
        <taxon>Pseudomonadati</taxon>
        <taxon>Pseudomonadota</taxon>
        <taxon>Gammaproteobacteria</taxon>
        <taxon>Oceanospirillales</taxon>
        <taxon>Balneatrichaceae</taxon>
        <taxon>Balneatrix</taxon>
    </lineage>
</organism>
<dbReference type="InterPro" id="IPR005123">
    <property type="entry name" value="Oxoglu/Fe-dep_dioxygenase_dom"/>
</dbReference>
<dbReference type="PANTHER" id="PTHR12907">
    <property type="entry name" value="EGL NINE HOMOLOG-RELATED"/>
    <property type="match status" value="1"/>
</dbReference>
<keyword evidence="2" id="KW-0479">Metal-binding</keyword>
<dbReference type="EMBL" id="JBHLZN010000002">
    <property type="protein sequence ID" value="MFB9886543.1"/>
    <property type="molecule type" value="Genomic_DNA"/>
</dbReference>
<dbReference type="PROSITE" id="PS51471">
    <property type="entry name" value="FE2OG_OXY"/>
    <property type="match status" value="1"/>
</dbReference>
<name>A0ABV5ZD51_9GAMM</name>
<dbReference type="PANTHER" id="PTHR12907:SF26">
    <property type="entry name" value="HIF PROLYL HYDROXYLASE, ISOFORM C"/>
    <property type="match status" value="1"/>
</dbReference>
<evidence type="ECO:0000256" key="6">
    <source>
        <dbReference type="ARBA" id="ARBA00023004"/>
    </source>
</evidence>
<protein>
    <submittedName>
        <fullName evidence="8">2OG-Fe(II) oxygenase</fullName>
    </submittedName>
</protein>
<keyword evidence="6" id="KW-0408">Iron</keyword>
<dbReference type="Gene3D" id="2.60.120.620">
    <property type="entry name" value="q2cbj1_9rhob like domain"/>
    <property type="match status" value="1"/>
</dbReference>